<dbReference type="EMBL" id="GISG01271339">
    <property type="protein sequence ID" value="MBA4676395.1"/>
    <property type="molecule type" value="Transcribed_RNA"/>
</dbReference>
<accession>A0A7C9AXS3</accession>
<proteinExistence type="predicted"/>
<evidence type="ECO:0000313" key="1">
    <source>
        <dbReference type="EMBL" id="MBA4676395.1"/>
    </source>
</evidence>
<sequence>MAGFQALCAELTHSLCFCSTLDSSSQSPSRTVEGTESTSWTYATSLFFSFDIPPDVTSIATGTSDLSASECFDGCKDVLDAPFVWSEDGCPLEDLAFLDFFSEVFFPSRDSTIFTSFAAGTSSSHAFTGVSSRVSGEVTFASFVPSGIKISS</sequence>
<dbReference type="AlphaFoldDB" id="A0A7C9AXS3"/>
<organism evidence="1">
    <name type="scientific">Opuntia streptacantha</name>
    <name type="common">Prickly pear cactus</name>
    <name type="synonym">Opuntia cardona</name>
    <dbReference type="NCBI Taxonomy" id="393608"/>
    <lineage>
        <taxon>Eukaryota</taxon>
        <taxon>Viridiplantae</taxon>
        <taxon>Streptophyta</taxon>
        <taxon>Embryophyta</taxon>
        <taxon>Tracheophyta</taxon>
        <taxon>Spermatophyta</taxon>
        <taxon>Magnoliopsida</taxon>
        <taxon>eudicotyledons</taxon>
        <taxon>Gunneridae</taxon>
        <taxon>Pentapetalae</taxon>
        <taxon>Caryophyllales</taxon>
        <taxon>Cactineae</taxon>
        <taxon>Cactaceae</taxon>
        <taxon>Opuntioideae</taxon>
        <taxon>Opuntia</taxon>
    </lineage>
</organism>
<reference evidence="1" key="1">
    <citation type="journal article" date="2013" name="J. Plant Res.">
        <title>Effect of fungi and light on seed germination of three Opuntia species from semiarid lands of central Mexico.</title>
        <authorList>
            <person name="Delgado-Sanchez P."/>
            <person name="Jimenez-Bremont J.F."/>
            <person name="Guerrero-Gonzalez Mde L."/>
            <person name="Flores J."/>
        </authorList>
    </citation>
    <scope>NUCLEOTIDE SEQUENCE</scope>
    <source>
        <tissue evidence="1">Cladode</tissue>
    </source>
</reference>
<reference evidence="1" key="2">
    <citation type="submission" date="2020-07" db="EMBL/GenBank/DDBJ databases">
        <authorList>
            <person name="Vera ALvarez R."/>
            <person name="Arias-Moreno D.M."/>
            <person name="Jimenez-Jacinto V."/>
            <person name="Jimenez-Bremont J.F."/>
            <person name="Swaminathan K."/>
            <person name="Moose S.P."/>
            <person name="Guerrero-Gonzalez M.L."/>
            <person name="Marino-Ramirez L."/>
            <person name="Landsman D."/>
            <person name="Rodriguez-Kessler M."/>
            <person name="Delgado-Sanchez P."/>
        </authorList>
    </citation>
    <scope>NUCLEOTIDE SEQUENCE</scope>
    <source>
        <tissue evidence="1">Cladode</tissue>
    </source>
</reference>
<name>A0A7C9AXS3_OPUST</name>
<protein>
    <submittedName>
        <fullName evidence="1">Uncharacterized protein</fullName>
    </submittedName>
</protein>